<evidence type="ECO:0000313" key="4">
    <source>
        <dbReference type="Proteomes" id="UP000077755"/>
    </source>
</evidence>
<accession>A0A175YA07</accession>
<evidence type="ECO:0000259" key="2">
    <source>
        <dbReference type="Pfam" id="PF13378"/>
    </source>
</evidence>
<reference evidence="3" key="2">
    <citation type="submission" date="2022-03" db="EMBL/GenBank/DDBJ databases">
        <title>Draft title - Genomic analysis of global carrot germplasm unveils the trajectory of domestication and the origin of high carotenoid orange carrot.</title>
        <authorList>
            <person name="Iorizzo M."/>
            <person name="Ellison S."/>
            <person name="Senalik D."/>
            <person name="Macko-Podgorni A."/>
            <person name="Grzebelus D."/>
            <person name="Bostan H."/>
            <person name="Rolling W."/>
            <person name="Curaba J."/>
            <person name="Simon P."/>
        </authorList>
    </citation>
    <scope>NUCLEOTIDE SEQUENCE</scope>
    <source>
        <tissue evidence="3">Leaf</tissue>
    </source>
</reference>
<keyword evidence="4" id="KW-1185">Reference proteome</keyword>
<sequence>MKLTPILFEQPVHKDDWEGLGRVTQIAKEKYGVSVAADENCRGFADVKKIVEENLADIINIKLAKLGVVGAHEIIELAHASGLHLMISGMVETRISMGFASLLAAGLGCFK</sequence>
<dbReference type="AlphaFoldDB" id="A0A175YA07"/>
<dbReference type="EMBL" id="CP093345">
    <property type="protein sequence ID" value="WOG93575.1"/>
    <property type="molecule type" value="Genomic_DNA"/>
</dbReference>
<dbReference type="PANTHER" id="PTHR48073">
    <property type="entry name" value="O-SUCCINYLBENZOATE SYNTHASE-RELATED"/>
    <property type="match status" value="1"/>
</dbReference>
<dbReference type="InterPro" id="IPR029065">
    <property type="entry name" value="Enolase_C-like"/>
</dbReference>
<evidence type="ECO:0000313" key="3">
    <source>
        <dbReference type="EMBL" id="WOG93575.1"/>
    </source>
</evidence>
<organism evidence="3 4">
    <name type="scientific">Daucus carota subsp. sativus</name>
    <name type="common">Carrot</name>
    <dbReference type="NCBI Taxonomy" id="79200"/>
    <lineage>
        <taxon>Eukaryota</taxon>
        <taxon>Viridiplantae</taxon>
        <taxon>Streptophyta</taxon>
        <taxon>Embryophyta</taxon>
        <taxon>Tracheophyta</taxon>
        <taxon>Spermatophyta</taxon>
        <taxon>Magnoliopsida</taxon>
        <taxon>eudicotyledons</taxon>
        <taxon>Gunneridae</taxon>
        <taxon>Pentapetalae</taxon>
        <taxon>asterids</taxon>
        <taxon>campanulids</taxon>
        <taxon>Apiales</taxon>
        <taxon>Apiaceae</taxon>
        <taxon>Apioideae</taxon>
        <taxon>Scandiceae</taxon>
        <taxon>Daucinae</taxon>
        <taxon>Daucus</taxon>
        <taxon>Daucus sect. Daucus</taxon>
    </lineage>
</organism>
<dbReference type="Gramene" id="KZM80180">
    <property type="protein sequence ID" value="KZM80180"/>
    <property type="gene ID" value="DCAR_000092"/>
</dbReference>
<dbReference type="Proteomes" id="UP000077755">
    <property type="component" value="Chromosome 3"/>
</dbReference>
<protein>
    <recommendedName>
        <fullName evidence="2">Enolase C-terminal domain-containing protein</fullName>
    </recommendedName>
</protein>
<gene>
    <name evidence="3" type="ORF">DCAR_0312861</name>
</gene>
<dbReference type="Gene3D" id="3.20.20.120">
    <property type="entry name" value="Enolase-like C-terminal domain"/>
    <property type="match status" value="1"/>
</dbReference>
<proteinExistence type="predicted"/>
<dbReference type="PANTHER" id="PTHR48073:SF2">
    <property type="entry name" value="O-SUCCINYLBENZOATE SYNTHASE"/>
    <property type="match status" value="1"/>
</dbReference>
<feature type="domain" description="Enolase C-terminal" evidence="2">
    <location>
        <begin position="3"/>
        <end position="99"/>
    </location>
</feature>
<keyword evidence="1" id="KW-0479">Metal-binding</keyword>
<dbReference type="GO" id="GO:0046872">
    <property type="term" value="F:metal ion binding"/>
    <property type="evidence" value="ECO:0007669"/>
    <property type="project" value="UniProtKB-KW"/>
</dbReference>
<dbReference type="Pfam" id="PF13378">
    <property type="entry name" value="MR_MLE_C"/>
    <property type="match status" value="1"/>
</dbReference>
<name>A0A175YA07_DAUCS</name>
<evidence type="ECO:0000256" key="1">
    <source>
        <dbReference type="ARBA" id="ARBA00022723"/>
    </source>
</evidence>
<dbReference type="InterPro" id="IPR036849">
    <property type="entry name" value="Enolase-like_C_sf"/>
</dbReference>
<dbReference type="SUPFAM" id="SSF51604">
    <property type="entry name" value="Enolase C-terminal domain-like"/>
    <property type="match status" value="1"/>
</dbReference>
<reference evidence="3" key="1">
    <citation type="journal article" date="2016" name="Nat. Genet.">
        <title>A high-quality carrot genome assembly provides new insights into carotenoid accumulation and asterid genome evolution.</title>
        <authorList>
            <person name="Iorizzo M."/>
            <person name="Ellison S."/>
            <person name="Senalik D."/>
            <person name="Zeng P."/>
            <person name="Satapoomin P."/>
            <person name="Huang J."/>
            <person name="Bowman M."/>
            <person name="Iovene M."/>
            <person name="Sanseverino W."/>
            <person name="Cavagnaro P."/>
            <person name="Yildiz M."/>
            <person name="Macko-Podgorni A."/>
            <person name="Moranska E."/>
            <person name="Grzebelus E."/>
            <person name="Grzebelus D."/>
            <person name="Ashrafi H."/>
            <person name="Zheng Z."/>
            <person name="Cheng S."/>
            <person name="Spooner D."/>
            <person name="Van Deynze A."/>
            <person name="Simon P."/>
        </authorList>
    </citation>
    <scope>NUCLEOTIDE SEQUENCE</scope>
    <source>
        <tissue evidence="3">Leaf</tissue>
    </source>
</reference>